<dbReference type="RefSeq" id="XP_062742878.1">
    <property type="nucleotide sequence ID" value="XM_062891470.1"/>
</dbReference>
<feature type="domain" description="Heterokaryon incompatibility" evidence="2">
    <location>
        <begin position="218"/>
        <end position="383"/>
    </location>
</feature>
<dbReference type="GeneID" id="87911377"/>
<sequence length="727" mass="82444">MMASKTDLCKPCLTAFSQPLPNCSVVGHAGGVVYKCTRDHLCQSSCPMCILIQGLIDRADKAYGRLSPDEVELRLAHDRGSHGGYRPPAWTDPDPRRQPEEDSLLEGAEDSSESWYSLKIWLTPDVYPYNATTILYVTLAADFGTSAAAHVVARPRPVDTTTTFSIIKRWIQHCDGHHASCRDAAHNASEMPRRLLWVSNADIYPDIRVAPVSTGKRYIALSYCWGGAAEASTQKKSTAATIAENELKISFQSLPKTIQDAVSVSREFGIDYLWVDALCIIQDDDNDRNHEIARMGVIYANAYLTLSASGASHCAEGFLERPLTEYRESDFFEVPLQLPGEGGPTLVKASRAGVRNIWSKENGNLFWFQNRELLHTRGWTFQETFLSPRLLIYTSLQPYWVCREAFWSCGDPGPMEYLRSVYLQDMLELREMSDRQQKYLQTLASDDLNSSAELWRWGTIIHWFSSRRLTLVEDKPLALHAVRDKFTHHDPSLQDCALGLFRSTAHMDLLWHTRHGADPQSEQLSEFPSWTWMSFDGGVTCPFKYGGPQESSMIKTHDEFEIKSWPGCDQFGRLLPDSSPLKLRGITREVAIPHRFWKDGYASAQDMPCFSLHVLGLREDEWEENEDRIGHITFDQYRMPSSNDDFENNPPTRYKTLQILVIALQKEHVDNTLSLPDDRQGYEATYGLVIAPALRAGGRHRRIGFYKGGDNSVSYFHNGVTEQFDLE</sequence>
<dbReference type="EMBL" id="JAFFHA010000007">
    <property type="protein sequence ID" value="KAK4653903.1"/>
    <property type="molecule type" value="Genomic_DNA"/>
</dbReference>
<keyword evidence="4" id="KW-1185">Reference proteome</keyword>
<protein>
    <recommendedName>
        <fullName evidence="2">Heterokaryon incompatibility domain-containing protein</fullName>
    </recommendedName>
</protein>
<dbReference type="Proteomes" id="UP001323405">
    <property type="component" value="Unassembled WGS sequence"/>
</dbReference>
<reference evidence="3 4" key="1">
    <citation type="journal article" date="2023" name="bioRxiv">
        <title>High-quality genome assemblies of four members of thePodospora anserinaspecies complex.</title>
        <authorList>
            <person name="Ament-Velasquez S.L."/>
            <person name="Vogan A.A."/>
            <person name="Wallerman O."/>
            <person name="Hartmann F."/>
            <person name="Gautier V."/>
            <person name="Silar P."/>
            <person name="Giraud T."/>
            <person name="Johannesson H."/>
        </authorList>
    </citation>
    <scope>NUCLEOTIDE SEQUENCE [LARGE SCALE GENOMIC DNA]</scope>
    <source>
        <strain evidence="3 4">CBS 415.72m</strain>
    </source>
</reference>
<gene>
    <name evidence="3" type="ORF">QC762_510680</name>
</gene>
<accession>A0ABR0GDV4</accession>
<comment type="caution">
    <text evidence="3">The sequence shown here is derived from an EMBL/GenBank/DDBJ whole genome shotgun (WGS) entry which is preliminary data.</text>
</comment>
<evidence type="ECO:0000313" key="4">
    <source>
        <dbReference type="Proteomes" id="UP001323405"/>
    </source>
</evidence>
<feature type="region of interest" description="Disordered" evidence="1">
    <location>
        <begin position="77"/>
        <end position="108"/>
    </location>
</feature>
<proteinExistence type="predicted"/>
<name>A0ABR0GDV4_9PEZI</name>
<organism evidence="3 4">
    <name type="scientific">Podospora pseudocomata</name>
    <dbReference type="NCBI Taxonomy" id="2093779"/>
    <lineage>
        <taxon>Eukaryota</taxon>
        <taxon>Fungi</taxon>
        <taxon>Dikarya</taxon>
        <taxon>Ascomycota</taxon>
        <taxon>Pezizomycotina</taxon>
        <taxon>Sordariomycetes</taxon>
        <taxon>Sordariomycetidae</taxon>
        <taxon>Sordariales</taxon>
        <taxon>Podosporaceae</taxon>
        <taxon>Podospora</taxon>
    </lineage>
</organism>
<evidence type="ECO:0000259" key="2">
    <source>
        <dbReference type="Pfam" id="PF06985"/>
    </source>
</evidence>
<dbReference type="PANTHER" id="PTHR33112">
    <property type="entry name" value="DOMAIN PROTEIN, PUTATIVE-RELATED"/>
    <property type="match status" value="1"/>
</dbReference>
<dbReference type="PANTHER" id="PTHR33112:SF16">
    <property type="entry name" value="HETEROKARYON INCOMPATIBILITY DOMAIN-CONTAINING PROTEIN"/>
    <property type="match status" value="1"/>
</dbReference>
<evidence type="ECO:0000313" key="3">
    <source>
        <dbReference type="EMBL" id="KAK4653903.1"/>
    </source>
</evidence>
<evidence type="ECO:0000256" key="1">
    <source>
        <dbReference type="SAM" id="MobiDB-lite"/>
    </source>
</evidence>
<dbReference type="Pfam" id="PF06985">
    <property type="entry name" value="HET"/>
    <property type="match status" value="1"/>
</dbReference>
<dbReference type="InterPro" id="IPR010730">
    <property type="entry name" value="HET"/>
</dbReference>